<protein>
    <submittedName>
        <fullName evidence="2">Uncharacterized protein</fullName>
    </submittedName>
</protein>
<keyword evidence="1" id="KW-1133">Transmembrane helix</keyword>
<sequence>MDDDDDRWILEFILVAGFVTGVVVITLCLSIYYVCCYRSKANRGKTNKSQRQRQRLPSVAIVSVESHRTAADLHQIENAQTSSTGDVATQEFPTVVSMEIMEHDVRYAPPPYYATERDLPPPYSIIDAPAEIITEKPTTSK</sequence>
<feature type="transmembrane region" description="Helical" evidence="1">
    <location>
        <begin position="12"/>
        <end position="35"/>
    </location>
</feature>
<accession>A0A8J2RSV8</accession>
<evidence type="ECO:0000313" key="3">
    <source>
        <dbReference type="Proteomes" id="UP000789390"/>
    </source>
</evidence>
<keyword evidence="1" id="KW-0812">Transmembrane</keyword>
<gene>
    <name evidence="2" type="ORF">DGAL_LOCUS8686</name>
</gene>
<organism evidence="2 3">
    <name type="scientific">Daphnia galeata</name>
    <dbReference type="NCBI Taxonomy" id="27404"/>
    <lineage>
        <taxon>Eukaryota</taxon>
        <taxon>Metazoa</taxon>
        <taxon>Ecdysozoa</taxon>
        <taxon>Arthropoda</taxon>
        <taxon>Crustacea</taxon>
        <taxon>Branchiopoda</taxon>
        <taxon>Diplostraca</taxon>
        <taxon>Cladocera</taxon>
        <taxon>Anomopoda</taxon>
        <taxon>Daphniidae</taxon>
        <taxon>Daphnia</taxon>
    </lineage>
</organism>
<keyword evidence="3" id="KW-1185">Reference proteome</keyword>
<dbReference type="AlphaFoldDB" id="A0A8J2RSV8"/>
<dbReference type="OrthoDB" id="6340543at2759"/>
<name>A0A8J2RSV8_9CRUS</name>
<evidence type="ECO:0000256" key="1">
    <source>
        <dbReference type="SAM" id="Phobius"/>
    </source>
</evidence>
<dbReference type="Proteomes" id="UP000789390">
    <property type="component" value="Unassembled WGS sequence"/>
</dbReference>
<dbReference type="EMBL" id="CAKKLH010000190">
    <property type="protein sequence ID" value="CAH0105629.1"/>
    <property type="molecule type" value="Genomic_DNA"/>
</dbReference>
<proteinExistence type="predicted"/>
<evidence type="ECO:0000313" key="2">
    <source>
        <dbReference type="EMBL" id="CAH0105629.1"/>
    </source>
</evidence>
<reference evidence="2" key="1">
    <citation type="submission" date="2021-11" db="EMBL/GenBank/DDBJ databases">
        <authorList>
            <person name="Schell T."/>
        </authorList>
    </citation>
    <scope>NUCLEOTIDE SEQUENCE</scope>
    <source>
        <strain evidence="2">M5</strain>
    </source>
</reference>
<comment type="caution">
    <text evidence="2">The sequence shown here is derived from an EMBL/GenBank/DDBJ whole genome shotgun (WGS) entry which is preliminary data.</text>
</comment>
<keyword evidence="1" id="KW-0472">Membrane</keyword>